<evidence type="ECO:0000256" key="2">
    <source>
        <dbReference type="ARBA" id="ARBA00022692"/>
    </source>
</evidence>
<keyword evidence="3 5" id="KW-1133">Transmembrane helix</keyword>
<protein>
    <recommendedName>
        <fullName evidence="6">HTTM-like domain-containing protein</fullName>
    </recommendedName>
</protein>
<name>A0A086AD41_9FLAO</name>
<dbReference type="STRING" id="445961.IW15_04000"/>
<dbReference type="Proteomes" id="UP000028705">
    <property type="component" value="Unassembled WGS sequence"/>
</dbReference>
<evidence type="ECO:0000256" key="4">
    <source>
        <dbReference type="ARBA" id="ARBA00023136"/>
    </source>
</evidence>
<organism evidence="7 8">
    <name type="scientific">Chryseobacterium soli</name>
    <dbReference type="NCBI Taxonomy" id="445961"/>
    <lineage>
        <taxon>Bacteria</taxon>
        <taxon>Pseudomonadati</taxon>
        <taxon>Bacteroidota</taxon>
        <taxon>Flavobacteriia</taxon>
        <taxon>Flavobacteriales</taxon>
        <taxon>Weeksellaceae</taxon>
        <taxon>Chryseobacterium group</taxon>
        <taxon>Chryseobacterium</taxon>
    </lineage>
</organism>
<keyword evidence="2 5" id="KW-0812">Transmembrane</keyword>
<evidence type="ECO:0000256" key="1">
    <source>
        <dbReference type="ARBA" id="ARBA00004127"/>
    </source>
</evidence>
<dbReference type="Pfam" id="PF05090">
    <property type="entry name" value="HTTM"/>
    <property type="match status" value="1"/>
</dbReference>
<dbReference type="InterPro" id="IPR052964">
    <property type="entry name" value="Sporulation_signal_mat"/>
</dbReference>
<dbReference type="RefSeq" id="WP_034709403.1">
    <property type="nucleotide sequence ID" value="NZ_JPRH01000001.1"/>
</dbReference>
<dbReference type="EMBL" id="JPRH01000001">
    <property type="protein sequence ID" value="KFF14605.1"/>
    <property type="molecule type" value="Genomic_DNA"/>
</dbReference>
<feature type="transmembrane region" description="Helical" evidence="5">
    <location>
        <begin position="12"/>
        <end position="36"/>
    </location>
</feature>
<dbReference type="PANTHER" id="PTHR39535">
    <property type="entry name" value="SPORULATION-DELAYING PROTEIN SDPB"/>
    <property type="match status" value="1"/>
</dbReference>
<dbReference type="InterPro" id="IPR053934">
    <property type="entry name" value="HTTM_dom"/>
</dbReference>
<feature type="domain" description="HTTM-like" evidence="6">
    <location>
        <begin position="9"/>
        <end position="286"/>
    </location>
</feature>
<dbReference type="SMART" id="SM00752">
    <property type="entry name" value="HTTM"/>
    <property type="match status" value="1"/>
</dbReference>
<proteinExistence type="predicted"/>
<reference evidence="7 8" key="1">
    <citation type="submission" date="2014-07" db="EMBL/GenBank/DDBJ databases">
        <title>Genome of Chryseobacterium soli DSM 19298.</title>
        <authorList>
            <person name="Stropko S.J."/>
            <person name="Pipes S.E."/>
            <person name="Newman J."/>
        </authorList>
    </citation>
    <scope>NUCLEOTIDE SEQUENCE [LARGE SCALE GENOMIC DNA]</scope>
    <source>
        <strain evidence="7 8">DSM 19298</strain>
    </source>
</reference>
<keyword evidence="4 5" id="KW-0472">Membrane</keyword>
<dbReference type="PANTHER" id="PTHR39535:SF2">
    <property type="entry name" value="HTTM DOMAIN-CONTAINING PROTEIN"/>
    <property type="match status" value="1"/>
</dbReference>
<evidence type="ECO:0000256" key="3">
    <source>
        <dbReference type="ARBA" id="ARBA00022989"/>
    </source>
</evidence>
<feature type="transmembrane region" description="Helical" evidence="5">
    <location>
        <begin position="88"/>
        <end position="116"/>
    </location>
</feature>
<feature type="transmembrane region" description="Helical" evidence="5">
    <location>
        <begin position="170"/>
        <end position="193"/>
    </location>
</feature>
<dbReference type="eggNOG" id="COG3011">
    <property type="taxonomic scope" value="Bacteria"/>
</dbReference>
<evidence type="ECO:0000313" key="8">
    <source>
        <dbReference type="Proteomes" id="UP000028705"/>
    </source>
</evidence>
<sequence>MKTLQTFFAKSFSPEFIVFFRIAIGIIVLVHFLSFWSDFDLLYTNHSIIPLELHTAYNTFDVLTIDKILGFLNGYFTENQSILLFKYTYVILCILIISGFFSRISAVFLLILQVSFVKSGSLFFYGADFFTSMSLFYIILFPSSSFFSLQQRLFPKLSRNVQSLTLCKRLIQIHVCIAYFFSGLDKILGFNWWNGESIWKAIHLPNLYKFVALGDYIQNPVFYIIFGWGTIIIELFYPLFINLNKTRKYWLILTISMHVGIILFFNLFFFSAIMIVWNLTSYYFNYYNETKTVPAHSPSVSGI</sequence>
<feature type="transmembrane region" description="Helical" evidence="5">
    <location>
        <begin position="249"/>
        <end position="277"/>
    </location>
</feature>
<accession>A0A086AD41</accession>
<evidence type="ECO:0000256" key="5">
    <source>
        <dbReference type="SAM" id="Phobius"/>
    </source>
</evidence>
<evidence type="ECO:0000259" key="6">
    <source>
        <dbReference type="SMART" id="SM00752"/>
    </source>
</evidence>
<dbReference type="AlphaFoldDB" id="A0A086AD41"/>
<gene>
    <name evidence="7" type="ORF">IW15_04000</name>
</gene>
<comment type="subcellular location">
    <subcellularLocation>
        <location evidence="1">Endomembrane system</location>
        <topology evidence="1">Multi-pass membrane protein</topology>
    </subcellularLocation>
</comment>
<keyword evidence="8" id="KW-1185">Reference proteome</keyword>
<comment type="caution">
    <text evidence="7">The sequence shown here is derived from an EMBL/GenBank/DDBJ whole genome shotgun (WGS) entry which is preliminary data.</text>
</comment>
<dbReference type="GO" id="GO:0012505">
    <property type="term" value="C:endomembrane system"/>
    <property type="evidence" value="ECO:0007669"/>
    <property type="project" value="UniProtKB-SubCell"/>
</dbReference>
<dbReference type="InterPro" id="IPR011020">
    <property type="entry name" value="HTTM-like"/>
</dbReference>
<feature type="transmembrane region" description="Helical" evidence="5">
    <location>
        <begin position="122"/>
        <end position="149"/>
    </location>
</feature>
<dbReference type="OrthoDB" id="1496138at2"/>
<feature type="transmembrane region" description="Helical" evidence="5">
    <location>
        <begin position="220"/>
        <end position="237"/>
    </location>
</feature>
<evidence type="ECO:0000313" key="7">
    <source>
        <dbReference type="EMBL" id="KFF14605.1"/>
    </source>
</evidence>